<name>A0A9D9IMN6_9BACT</name>
<feature type="signal peptide" evidence="1">
    <location>
        <begin position="1"/>
        <end position="19"/>
    </location>
</feature>
<dbReference type="EMBL" id="JADIMD010000123">
    <property type="protein sequence ID" value="MBO8475312.1"/>
    <property type="molecule type" value="Genomic_DNA"/>
</dbReference>
<evidence type="ECO:0008006" key="4">
    <source>
        <dbReference type="Google" id="ProtNLM"/>
    </source>
</evidence>
<accession>A0A9D9IMN6</accession>
<proteinExistence type="predicted"/>
<evidence type="ECO:0000313" key="3">
    <source>
        <dbReference type="Proteomes" id="UP000823757"/>
    </source>
</evidence>
<dbReference type="AlphaFoldDB" id="A0A9D9IMN6"/>
<reference evidence="2" key="2">
    <citation type="journal article" date="2021" name="PeerJ">
        <title>Extensive microbial diversity within the chicken gut microbiome revealed by metagenomics and culture.</title>
        <authorList>
            <person name="Gilroy R."/>
            <person name="Ravi A."/>
            <person name="Getino M."/>
            <person name="Pursley I."/>
            <person name="Horton D.L."/>
            <person name="Alikhan N.F."/>
            <person name="Baker D."/>
            <person name="Gharbi K."/>
            <person name="Hall N."/>
            <person name="Watson M."/>
            <person name="Adriaenssens E.M."/>
            <person name="Foster-Nyarko E."/>
            <person name="Jarju S."/>
            <person name="Secka A."/>
            <person name="Antonio M."/>
            <person name="Oren A."/>
            <person name="Chaudhuri R.R."/>
            <person name="La Ragione R."/>
            <person name="Hildebrand F."/>
            <person name="Pallen M.J."/>
        </authorList>
    </citation>
    <scope>NUCLEOTIDE SEQUENCE</scope>
    <source>
        <strain evidence="2">B1-13419</strain>
    </source>
</reference>
<dbReference type="Proteomes" id="UP000823757">
    <property type="component" value="Unassembled WGS sequence"/>
</dbReference>
<reference evidence="2" key="1">
    <citation type="submission" date="2020-10" db="EMBL/GenBank/DDBJ databases">
        <authorList>
            <person name="Gilroy R."/>
        </authorList>
    </citation>
    <scope>NUCLEOTIDE SEQUENCE</scope>
    <source>
        <strain evidence="2">B1-13419</strain>
    </source>
</reference>
<feature type="chain" id="PRO_5038803128" description="Outer membrane protein beta-barrel domain-containing protein" evidence="1">
    <location>
        <begin position="20"/>
        <end position="218"/>
    </location>
</feature>
<comment type="caution">
    <text evidence="2">The sequence shown here is derived from an EMBL/GenBank/DDBJ whole genome shotgun (WGS) entry which is preliminary data.</text>
</comment>
<organism evidence="2 3">
    <name type="scientific">Candidatus Cryptobacteroides faecigallinarum</name>
    <dbReference type="NCBI Taxonomy" id="2840763"/>
    <lineage>
        <taxon>Bacteria</taxon>
        <taxon>Pseudomonadati</taxon>
        <taxon>Bacteroidota</taxon>
        <taxon>Bacteroidia</taxon>
        <taxon>Bacteroidales</taxon>
        <taxon>Candidatus Cryptobacteroides</taxon>
    </lineage>
</organism>
<sequence>MNKLIAAILVSLLSFPCFSKGKEDWQPYDLKKHEFALSGAVFPGRYAFGYDFDFIPRLYSPTYYASVSGLYDNAATYNKERSTNTWTFSYTYNFTRIFSLQASLSYEGGWDEYYSRADDSLVGMTECHYLTPMLTARFSWLNRNLVRIYSSVGAGIAVSLTDEYYTVSDDGVSTHPETYISLQVTPVGISVGRKLFGFFELGVGTIYVGGCFGIGYRF</sequence>
<evidence type="ECO:0000313" key="2">
    <source>
        <dbReference type="EMBL" id="MBO8475312.1"/>
    </source>
</evidence>
<protein>
    <recommendedName>
        <fullName evidence="4">Outer membrane protein beta-barrel domain-containing protein</fullName>
    </recommendedName>
</protein>
<gene>
    <name evidence="2" type="ORF">IAB91_08495</name>
</gene>
<evidence type="ECO:0000256" key="1">
    <source>
        <dbReference type="SAM" id="SignalP"/>
    </source>
</evidence>
<keyword evidence="1" id="KW-0732">Signal</keyword>